<evidence type="ECO:0000313" key="4">
    <source>
        <dbReference type="Proteomes" id="UP000248817"/>
    </source>
</evidence>
<feature type="compositionally biased region" description="Polar residues" evidence="1">
    <location>
        <begin position="423"/>
        <end position="433"/>
    </location>
</feature>
<evidence type="ECO:0000259" key="2">
    <source>
        <dbReference type="PROSITE" id="PS51391"/>
    </source>
</evidence>
<dbReference type="GO" id="GO:0006874">
    <property type="term" value="P:intracellular calcium ion homeostasis"/>
    <property type="evidence" value="ECO:0007669"/>
    <property type="project" value="TreeGrafter"/>
</dbReference>
<dbReference type="Gene3D" id="1.25.40.90">
    <property type="match status" value="1"/>
</dbReference>
<dbReference type="InterPro" id="IPR006569">
    <property type="entry name" value="CID_dom"/>
</dbReference>
<accession>A0A2V5HZ42</accession>
<keyword evidence="4" id="KW-1185">Reference proteome</keyword>
<gene>
    <name evidence="3" type="ORF">BP00DRAFT_458336</name>
</gene>
<feature type="domain" description="CID" evidence="2">
    <location>
        <begin position="25"/>
        <end position="182"/>
    </location>
</feature>
<organism evidence="3 4">
    <name type="scientific">Aspergillus indologenus CBS 114.80</name>
    <dbReference type="NCBI Taxonomy" id="1450541"/>
    <lineage>
        <taxon>Eukaryota</taxon>
        <taxon>Fungi</taxon>
        <taxon>Dikarya</taxon>
        <taxon>Ascomycota</taxon>
        <taxon>Pezizomycotina</taxon>
        <taxon>Eurotiomycetes</taxon>
        <taxon>Eurotiomycetidae</taxon>
        <taxon>Eurotiales</taxon>
        <taxon>Aspergillaceae</taxon>
        <taxon>Aspergillus</taxon>
        <taxon>Aspergillus subgen. Circumdati</taxon>
    </lineage>
</organism>
<dbReference type="PANTHER" id="PTHR12323">
    <property type="entry name" value="SR-RELATED CTD ASSOCIATED FACTOR 6"/>
    <property type="match status" value="1"/>
</dbReference>
<dbReference type="EMBL" id="KZ825526">
    <property type="protein sequence ID" value="PYI29749.1"/>
    <property type="molecule type" value="Genomic_DNA"/>
</dbReference>
<evidence type="ECO:0000256" key="1">
    <source>
        <dbReference type="SAM" id="MobiDB-lite"/>
    </source>
</evidence>
<reference evidence="3 4" key="1">
    <citation type="submission" date="2018-02" db="EMBL/GenBank/DDBJ databases">
        <title>The genomes of Aspergillus section Nigri reveals drivers in fungal speciation.</title>
        <authorList>
            <consortium name="DOE Joint Genome Institute"/>
            <person name="Vesth T.C."/>
            <person name="Nybo J."/>
            <person name="Theobald S."/>
            <person name="Brandl J."/>
            <person name="Frisvad J.C."/>
            <person name="Nielsen K.F."/>
            <person name="Lyhne E.K."/>
            <person name="Kogle M.E."/>
            <person name="Kuo A."/>
            <person name="Riley R."/>
            <person name="Clum A."/>
            <person name="Nolan M."/>
            <person name="Lipzen A."/>
            <person name="Salamov A."/>
            <person name="Henrissat B."/>
            <person name="Wiebenga A."/>
            <person name="De vries R.P."/>
            <person name="Grigoriev I.V."/>
            <person name="Mortensen U.H."/>
            <person name="Andersen M.R."/>
            <person name="Baker S.E."/>
        </authorList>
    </citation>
    <scope>NUCLEOTIDE SEQUENCE [LARGE SCALE GENOMIC DNA]</scope>
    <source>
        <strain evidence="3 4">CBS 114.80</strain>
    </source>
</reference>
<sequence length="608" mass="66677">MASHQLAIAKASFSAGLLRPDPTSVPRDAITAFHASLDRALSQCTPANIQTCKTWLLDHQVVSSSNRVGVWAKYLVALSGSFDDAPPAKTSAKRKRLHILYLLNDLFHHTKYHLPTTAAFATLTGALQPHVVDLLGAAAGYPRDQHPKHHRRLDELLDIWATHGYYAADYVRKLREVVQNAALSGPVKTSLIVEESLAVAEKELSSLQQHQKNLPFVMPATHGDPATPWYDLPAGNLIPHIIPDEPVPLRGETVKPLQFLAGPADGKLVAALKRFLGEVDGIYAGAADEAVELEEDEVVDLDELGQLVVRESLSGEIVKGETYYGWSRGFCQQMKKRAQKGKEERSRSRSRSRSTRSRSRSRSRGPYHKRRYSDSESEAGGRWRDDSRSPRRRRYDARPPSRSRSRTRSRSRSPPPRAAAWQQPGQRSRSYSPQPAPAGYHPDYRQPPAPAANPYGHAPPPPSLLPPAPHALPPAPPHPSMGYPPPPPPASYQAGFPPGPPGPPGLPHAPPPPPPPNYQGPWPPPPPPLPFAPPHQPSHFPPPYQQGPPGQPPAQYHHPPAQYPAQPGPYAQQMPPGSYHFPPPHASHGHGHGPGHARGWQQYPRGGR</sequence>
<feature type="compositionally biased region" description="Basic residues" evidence="1">
    <location>
        <begin position="390"/>
        <end position="411"/>
    </location>
</feature>
<proteinExistence type="predicted"/>
<dbReference type="AlphaFoldDB" id="A0A2V5HZ42"/>
<feature type="compositionally biased region" description="Pro residues" evidence="1">
    <location>
        <begin position="497"/>
        <end position="552"/>
    </location>
</feature>
<dbReference type="InterPro" id="IPR008942">
    <property type="entry name" value="ENTH_VHS"/>
</dbReference>
<feature type="compositionally biased region" description="Basic residues" evidence="1">
    <location>
        <begin position="348"/>
        <end position="371"/>
    </location>
</feature>
<dbReference type="Proteomes" id="UP000248817">
    <property type="component" value="Unassembled WGS sequence"/>
</dbReference>
<evidence type="ECO:0000313" key="3">
    <source>
        <dbReference type="EMBL" id="PYI29749.1"/>
    </source>
</evidence>
<dbReference type="PROSITE" id="PS51391">
    <property type="entry name" value="CID"/>
    <property type="match status" value="1"/>
</dbReference>
<dbReference type="Pfam" id="PF04818">
    <property type="entry name" value="CID"/>
    <property type="match status" value="1"/>
</dbReference>
<feature type="compositionally biased region" description="Basic and acidic residues" evidence="1">
    <location>
        <begin position="379"/>
        <end position="389"/>
    </location>
</feature>
<feature type="compositionally biased region" description="Low complexity" evidence="1">
    <location>
        <begin position="553"/>
        <end position="577"/>
    </location>
</feature>
<dbReference type="PANTHER" id="PTHR12323:SF0">
    <property type="entry name" value="CALCIUM HOMEOSTASIS ENDOPLASMIC RETICULUM PROTEIN"/>
    <property type="match status" value="1"/>
</dbReference>
<feature type="compositionally biased region" description="Pro residues" evidence="1">
    <location>
        <begin position="445"/>
        <end position="490"/>
    </location>
</feature>
<protein>
    <recommendedName>
        <fullName evidence="2">CID domain-containing protein</fullName>
    </recommendedName>
</protein>
<name>A0A2V5HZ42_9EURO</name>
<feature type="region of interest" description="Disordered" evidence="1">
    <location>
        <begin position="334"/>
        <end position="608"/>
    </location>
</feature>
<dbReference type="GO" id="GO:0048471">
    <property type="term" value="C:perinuclear region of cytoplasm"/>
    <property type="evidence" value="ECO:0007669"/>
    <property type="project" value="TreeGrafter"/>
</dbReference>